<keyword evidence="2" id="KW-0285">Flavoprotein</keyword>
<dbReference type="GO" id="GO:0071949">
    <property type="term" value="F:FAD binding"/>
    <property type="evidence" value="ECO:0007669"/>
    <property type="project" value="InterPro"/>
</dbReference>
<sequence length="967" mass="107933">MDTNTIAQELRDIIQGDVYFDLPTRYLFSTDASIYQVLPLGAVSPKDEVDVQKILAFASQRGIQVHARGAGSAIGGQALGQGIVVDFTKYRHKIHEINREGQYVWTDPGVRYADLNRAAKPYGLFFPPDPSSGNYCTVGGMTANNTSGAHSVKYGITGEYIEELQVVLSNGEKIHVKPYEVDSPQFQAILSRDTMEAAVYRNIMACIDENRTQIASGYPDIRYNVSGYNLRGVYENGLINLVPLFVGSEGTLGLITRIKIRLLPIPRHEVLGMAMFKDIESSGRATIIAVDHGAAAVELMDNSLVSKAREVDEALDKSLPKELDNVLMIEFDGDDLAECTASLEKVRAAICDEQPLAFEFISATTTADKEKLWGIRKAAVPLANKIKGDAKAIGFVEDAAVPLEHLVEYYEEVYACSRRHKVTFNVYGHAGKGLLHVRPILSMKNPDDIEKFRKISRELFEVVERLKGTPCGEHGDGRVRSKYIQCVYPDLFPVFLRVKGIFDPKGLLNPDVKTNASESADTENLRYGADYRVVVDTRRTIFHWGQGNQEYQEQIEMCHGCSTCTTVSKVVNMCPVYKVTRDEKAAPKAKANILRHLIQGNLDTRKFPYSPEFKEILDQCISCQSCHLECVSNVDIPKLVLEAKARYVLRNGQTFQNRVVTQVERIARLNSAMAPFVNPVMRTALMRKIMEKTVGISSKREPMRFHQETAVDYASRRQKLKNPDRKVVYFTGCAANYMQTDVAKSLINVLEHHNIQVEVPEQHCCGLPKLSNGHVKEARYDVISNAGLFSYYVKKGYDIITGCTSCALSLKEEWLFTVDNDDTHLVSRNTYHLGEYLLMLQKDGKLRQDFNFTMPERVNEYAYHSPCHLRVQSGANATLKVLQQVPGLNIKASQAGCCGMSGSWGMKKQNYDLSIAIGEDLGKVMSQEGVDGVTDCPTCRMQIQHLAKGKDGLHPAILLARAYGLKV</sequence>
<dbReference type="InParanoid" id="E6W3Y6"/>
<dbReference type="InterPro" id="IPR004017">
    <property type="entry name" value="Cys_rich_dom"/>
</dbReference>
<dbReference type="STRING" id="653733.Selin_1119"/>
<reference evidence="6 7" key="1">
    <citation type="submission" date="2010-12" db="EMBL/GenBank/DDBJ databases">
        <title>Complete sequence of Desulfurispirillum indicum S5.</title>
        <authorList>
            <consortium name="US DOE Joint Genome Institute"/>
            <person name="Lucas S."/>
            <person name="Copeland A."/>
            <person name="Lapidus A."/>
            <person name="Cheng J.-F."/>
            <person name="Goodwin L."/>
            <person name="Pitluck S."/>
            <person name="Chertkov O."/>
            <person name="Held B."/>
            <person name="Detter J.C."/>
            <person name="Han C."/>
            <person name="Tapia R."/>
            <person name="Land M."/>
            <person name="Hauser L."/>
            <person name="Kyrpides N."/>
            <person name="Ivanova N."/>
            <person name="Mikhailova N."/>
            <person name="Haggblom M."/>
            <person name="Rauschenbach I."/>
            <person name="Bini E."/>
            <person name="Woyke T."/>
        </authorList>
    </citation>
    <scope>NUCLEOTIDE SEQUENCE [LARGE SCALE GENOMIC DNA]</scope>
    <source>
        <strain evidence="7">ATCC BAA-1389 / DSM 22839 / S5</strain>
    </source>
</reference>
<organism evidence="6 7">
    <name type="scientific">Desulfurispirillum indicum (strain ATCC BAA-1389 / DSM 22839 / S5)</name>
    <dbReference type="NCBI Taxonomy" id="653733"/>
    <lineage>
        <taxon>Bacteria</taxon>
        <taxon>Pseudomonadati</taxon>
        <taxon>Chrysiogenota</taxon>
        <taxon>Chrysiogenia</taxon>
        <taxon>Chrysiogenales</taxon>
        <taxon>Chrysiogenaceae</taxon>
        <taxon>Desulfurispirillum</taxon>
    </lineage>
</organism>
<dbReference type="eggNOG" id="COG0277">
    <property type="taxonomic scope" value="Bacteria"/>
</dbReference>
<dbReference type="InterPro" id="IPR016169">
    <property type="entry name" value="FAD-bd_PCMH_sub2"/>
</dbReference>
<dbReference type="InterPro" id="IPR017896">
    <property type="entry name" value="4Fe4S_Fe-S-bd"/>
</dbReference>
<evidence type="ECO:0000313" key="6">
    <source>
        <dbReference type="EMBL" id="ADU65854.1"/>
    </source>
</evidence>
<dbReference type="Gene3D" id="3.30.70.2740">
    <property type="match status" value="1"/>
</dbReference>
<dbReference type="GO" id="GO:1903457">
    <property type="term" value="P:lactate catabolic process"/>
    <property type="evidence" value="ECO:0007669"/>
    <property type="project" value="TreeGrafter"/>
</dbReference>
<dbReference type="RefSeq" id="WP_013505735.1">
    <property type="nucleotide sequence ID" value="NC_014836.1"/>
</dbReference>
<dbReference type="InterPro" id="IPR016167">
    <property type="entry name" value="FAD-bd_PCMH_sub1"/>
</dbReference>
<evidence type="ECO:0000256" key="3">
    <source>
        <dbReference type="ARBA" id="ARBA00022827"/>
    </source>
</evidence>
<evidence type="ECO:0000259" key="5">
    <source>
        <dbReference type="PROSITE" id="PS51387"/>
    </source>
</evidence>
<proteinExistence type="predicted"/>
<dbReference type="SUPFAM" id="SSF55103">
    <property type="entry name" value="FAD-linked oxidases, C-terminal domain"/>
    <property type="match status" value="1"/>
</dbReference>
<dbReference type="GO" id="GO:0051536">
    <property type="term" value="F:iron-sulfur cluster binding"/>
    <property type="evidence" value="ECO:0007669"/>
    <property type="project" value="InterPro"/>
</dbReference>
<dbReference type="GO" id="GO:0008720">
    <property type="term" value="F:D-lactate dehydrogenase (NAD+) activity"/>
    <property type="evidence" value="ECO:0007669"/>
    <property type="project" value="TreeGrafter"/>
</dbReference>
<dbReference type="Pfam" id="PF02913">
    <property type="entry name" value="FAD-oxidase_C"/>
    <property type="match status" value="1"/>
</dbReference>
<accession>E6W3Y6</accession>
<dbReference type="Proteomes" id="UP000002572">
    <property type="component" value="Chromosome"/>
</dbReference>
<dbReference type="EMBL" id="CP002432">
    <property type="protein sequence ID" value="ADU65854.1"/>
    <property type="molecule type" value="Genomic_DNA"/>
</dbReference>
<keyword evidence="7" id="KW-1185">Reference proteome</keyword>
<dbReference type="Gene3D" id="3.30.43.10">
    <property type="entry name" value="Uridine Diphospho-n-acetylenolpyruvylglucosamine Reductase, domain 2"/>
    <property type="match status" value="1"/>
</dbReference>
<feature type="domain" description="FAD-binding PCMH-type" evidence="5">
    <location>
        <begin position="35"/>
        <end position="265"/>
    </location>
</feature>
<evidence type="ECO:0000313" key="7">
    <source>
        <dbReference type="Proteomes" id="UP000002572"/>
    </source>
</evidence>
<dbReference type="PROSITE" id="PS51387">
    <property type="entry name" value="FAD_PCMH"/>
    <property type="match status" value="1"/>
</dbReference>
<comment type="cofactor">
    <cofactor evidence="1">
        <name>FAD</name>
        <dbReference type="ChEBI" id="CHEBI:57692"/>
    </cofactor>
</comment>
<dbReference type="PANTHER" id="PTHR11748">
    <property type="entry name" value="D-LACTATE DEHYDROGENASE"/>
    <property type="match status" value="1"/>
</dbReference>
<name>E6W3Y6_DESIS</name>
<dbReference type="FunCoup" id="E6W3Y6">
    <property type="interactions" value="58"/>
</dbReference>
<dbReference type="Gene3D" id="3.30.465.10">
    <property type="match status" value="1"/>
</dbReference>
<gene>
    <name evidence="6" type="ordered locus">Selin_1119</name>
</gene>
<dbReference type="GO" id="GO:0004458">
    <property type="term" value="F:D-lactate dehydrogenase (cytochrome) activity"/>
    <property type="evidence" value="ECO:0007669"/>
    <property type="project" value="TreeGrafter"/>
</dbReference>
<dbReference type="InterPro" id="IPR016164">
    <property type="entry name" value="FAD-linked_Oxase-like_C"/>
</dbReference>
<dbReference type="AlphaFoldDB" id="E6W3Y6"/>
<dbReference type="Pfam" id="PF02754">
    <property type="entry name" value="CCG"/>
    <property type="match status" value="2"/>
</dbReference>
<dbReference type="SUPFAM" id="SSF56176">
    <property type="entry name" value="FAD-binding/transporter-associated domain-like"/>
    <property type="match status" value="1"/>
</dbReference>
<protein>
    <submittedName>
        <fullName evidence="6">FAD linked oxidase domain protein</fullName>
    </submittedName>
</protein>
<dbReference type="HOGENOM" id="CLU_010756_0_0_0"/>
<evidence type="ECO:0000256" key="2">
    <source>
        <dbReference type="ARBA" id="ARBA00022630"/>
    </source>
</evidence>
<dbReference type="InterPro" id="IPR009051">
    <property type="entry name" value="Helical_ferredxn"/>
</dbReference>
<keyword evidence="4" id="KW-0560">Oxidoreductase</keyword>
<dbReference type="PANTHER" id="PTHR11748:SF119">
    <property type="entry name" value="D-2-HYDROXYGLUTARATE DEHYDROGENASE"/>
    <property type="match status" value="1"/>
</dbReference>
<keyword evidence="3" id="KW-0274">FAD</keyword>
<dbReference type="InterPro" id="IPR016166">
    <property type="entry name" value="FAD-bd_PCMH"/>
</dbReference>
<dbReference type="Pfam" id="PF13183">
    <property type="entry name" value="Fer4_8"/>
    <property type="match status" value="1"/>
</dbReference>
<dbReference type="InterPro" id="IPR004113">
    <property type="entry name" value="FAD-bd_oxidored_4_C"/>
</dbReference>
<dbReference type="InterPro" id="IPR006094">
    <property type="entry name" value="Oxid_FAD_bind_N"/>
</dbReference>
<evidence type="ECO:0000256" key="4">
    <source>
        <dbReference type="ARBA" id="ARBA00023002"/>
    </source>
</evidence>
<dbReference type="eggNOG" id="COG0247">
    <property type="taxonomic scope" value="Bacteria"/>
</dbReference>
<dbReference type="KEGG" id="din:Selin_1119"/>
<dbReference type="NCBIfam" id="NF008369">
    <property type="entry name" value="PRK11168.1"/>
    <property type="match status" value="1"/>
</dbReference>
<dbReference type="SUPFAM" id="SSF46548">
    <property type="entry name" value="alpha-helical ferredoxin"/>
    <property type="match status" value="1"/>
</dbReference>
<dbReference type="InterPro" id="IPR036318">
    <property type="entry name" value="FAD-bd_PCMH-like_sf"/>
</dbReference>
<dbReference type="Pfam" id="PF01565">
    <property type="entry name" value="FAD_binding_4"/>
    <property type="match status" value="1"/>
</dbReference>
<evidence type="ECO:0000256" key="1">
    <source>
        <dbReference type="ARBA" id="ARBA00001974"/>
    </source>
</evidence>
<dbReference type="Gene3D" id="1.10.1060.10">
    <property type="entry name" value="Alpha-helical ferredoxin"/>
    <property type="match status" value="1"/>
</dbReference>